<protein>
    <recommendedName>
        <fullName evidence="5">Lipoprotein</fullName>
    </recommendedName>
</protein>
<feature type="chain" id="PRO_5046576394" description="Lipoprotein" evidence="2">
    <location>
        <begin position="29"/>
        <end position="265"/>
    </location>
</feature>
<organism evidence="3 4">
    <name type="scientific">Streptomyces lasiicapitis</name>
    <dbReference type="NCBI Taxonomy" id="1923961"/>
    <lineage>
        <taxon>Bacteria</taxon>
        <taxon>Bacillati</taxon>
        <taxon>Actinomycetota</taxon>
        <taxon>Actinomycetes</taxon>
        <taxon>Kitasatosporales</taxon>
        <taxon>Streptomycetaceae</taxon>
        <taxon>Streptomyces</taxon>
    </lineage>
</organism>
<dbReference type="Proteomes" id="UP000656881">
    <property type="component" value="Unassembled WGS sequence"/>
</dbReference>
<feature type="compositionally biased region" description="Low complexity" evidence="1">
    <location>
        <begin position="55"/>
        <end position="68"/>
    </location>
</feature>
<reference evidence="4" key="1">
    <citation type="journal article" date="2019" name="Int. J. Syst. Evol. Microbiol.">
        <title>The Global Catalogue of Microorganisms (GCM) 10K type strain sequencing project: providing services to taxonomists for standard genome sequencing and annotation.</title>
        <authorList>
            <consortium name="The Broad Institute Genomics Platform"/>
            <consortium name="The Broad Institute Genome Sequencing Center for Infectious Disease"/>
            <person name="Wu L."/>
            <person name="Ma J."/>
        </authorList>
    </citation>
    <scope>NUCLEOTIDE SEQUENCE [LARGE SCALE GENOMIC DNA]</scope>
    <source>
        <strain evidence="4">CGMCC 4.7349</strain>
    </source>
</reference>
<evidence type="ECO:0008006" key="5">
    <source>
        <dbReference type="Google" id="ProtNLM"/>
    </source>
</evidence>
<keyword evidence="2" id="KW-0732">Signal</keyword>
<feature type="signal peptide" evidence="2">
    <location>
        <begin position="1"/>
        <end position="28"/>
    </location>
</feature>
<name>A0ABQ2LXA7_9ACTN</name>
<dbReference type="EMBL" id="BMNG01000006">
    <property type="protein sequence ID" value="GGO44289.1"/>
    <property type="molecule type" value="Genomic_DNA"/>
</dbReference>
<evidence type="ECO:0000256" key="2">
    <source>
        <dbReference type="SAM" id="SignalP"/>
    </source>
</evidence>
<comment type="caution">
    <text evidence="3">The sequence shown here is derived from an EMBL/GenBank/DDBJ whole genome shotgun (WGS) entry which is preliminary data.</text>
</comment>
<feature type="region of interest" description="Disordered" evidence="1">
    <location>
        <begin position="207"/>
        <end position="265"/>
    </location>
</feature>
<evidence type="ECO:0000313" key="4">
    <source>
        <dbReference type="Proteomes" id="UP000656881"/>
    </source>
</evidence>
<feature type="region of interest" description="Disordered" evidence="1">
    <location>
        <begin position="37"/>
        <end position="87"/>
    </location>
</feature>
<feature type="compositionally biased region" description="Pro residues" evidence="1">
    <location>
        <begin position="41"/>
        <end position="52"/>
    </location>
</feature>
<feature type="compositionally biased region" description="Gly residues" evidence="1">
    <location>
        <begin position="250"/>
        <end position="265"/>
    </location>
</feature>
<accession>A0ABQ2LXA7</accession>
<proteinExistence type="predicted"/>
<dbReference type="RefSeq" id="WP_189174284.1">
    <property type="nucleotide sequence ID" value="NZ_BMNG01000006.1"/>
</dbReference>
<keyword evidence="4" id="KW-1185">Reference proteome</keyword>
<evidence type="ECO:0000313" key="3">
    <source>
        <dbReference type="EMBL" id="GGO44289.1"/>
    </source>
</evidence>
<dbReference type="PROSITE" id="PS51257">
    <property type="entry name" value="PROKAR_LIPOPROTEIN"/>
    <property type="match status" value="1"/>
</dbReference>
<evidence type="ECO:0000256" key="1">
    <source>
        <dbReference type="SAM" id="MobiDB-lite"/>
    </source>
</evidence>
<sequence>MNLRSRHRPLRPLLLGAPLAALATAVLCACGGADGLSSGDPAPPVSVQPRPEPLWSAWSGSSPSSPGADPTAKQPPPEPLDGFELGPGGLAKADVKELLRADTRLRTLADRPMIKKPGRPGIRPPVLTDLTGDGRRELLVAIDVESGRSVLAVYSEKRGKVYPVLVTAGRRLAVETLGPDLLVRSPCADGGEQAVRYHWDGTRMSTVSDVKSYPKSGHGVDEGEGEEGGGGGGVTPPSPSGEPGAPGDSHGSGGSSGSGDSGARP</sequence>
<gene>
    <name evidence="3" type="ORF">GCM10012286_30120</name>
</gene>